<dbReference type="Proteomes" id="UP000000343">
    <property type="component" value="Chromosome"/>
</dbReference>
<evidence type="ECO:0000313" key="3">
    <source>
        <dbReference type="Proteomes" id="UP000000343"/>
    </source>
</evidence>
<dbReference type="EMBL" id="CP002480">
    <property type="protein sequence ID" value="ADW70193.1"/>
    <property type="molecule type" value="Genomic_DNA"/>
</dbReference>
<protein>
    <submittedName>
        <fullName evidence="2">Uncharacterized protein</fullName>
    </submittedName>
</protein>
<dbReference type="KEGG" id="acm:AciX9_3182"/>
<keyword evidence="1" id="KW-1133">Transmembrane helix</keyword>
<evidence type="ECO:0000313" key="2">
    <source>
        <dbReference type="EMBL" id="ADW70193.1"/>
    </source>
</evidence>
<dbReference type="HOGENOM" id="CLU_206689_0_0_0"/>
<dbReference type="AlphaFoldDB" id="E8X1F8"/>
<dbReference type="eggNOG" id="ENOG502ZRZF">
    <property type="taxonomic scope" value="Bacteria"/>
</dbReference>
<proteinExistence type="predicted"/>
<feature type="transmembrane region" description="Helical" evidence="1">
    <location>
        <begin position="20"/>
        <end position="43"/>
    </location>
</feature>
<name>E8X1F8_GRATM</name>
<dbReference type="STRING" id="1198114.AciX9_3182"/>
<gene>
    <name evidence="2" type="ordered locus">AciX9_3182</name>
</gene>
<reference evidence="3" key="1">
    <citation type="submission" date="2011-01" db="EMBL/GenBank/DDBJ databases">
        <title>Complete sequence of chromosome of Acidobacterium sp. MP5ACTX9.</title>
        <authorList>
            <consortium name="US DOE Joint Genome Institute"/>
            <person name="Lucas S."/>
            <person name="Copeland A."/>
            <person name="Lapidus A."/>
            <person name="Cheng J.-F."/>
            <person name="Goodwin L."/>
            <person name="Pitluck S."/>
            <person name="Teshima H."/>
            <person name="Detter J.C."/>
            <person name="Han C."/>
            <person name="Tapia R."/>
            <person name="Land M."/>
            <person name="Hauser L."/>
            <person name="Kyrpides N."/>
            <person name="Ivanova N."/>
            <person name="Ovchinnikova G."/>
            <person name="Pagani I."/>
            <person name="Rawat S.R."/>
            <person name="Mannisto M."/>
            <person name="Haggblom M.M."/>
            <person name="Woyke T."/>
        </authorList>
    </citation>
    <scope>NUCLEOTIDE SEQUENCE [LARGE SCALE GENOMIC DNA]</scope>
    <source>
        <strain evidence="3">MP5ACTX9</strain>
    </source>
</reference>
<accession>E8X1F8</accession>
<keyword evidence="3" id="KW-1185">Reference proteome</keyword>
<organism evidence="3">
    <name type="scientific">Granulicella tundricola (strain ATCC BAA-1859 / DSM 23138 / MP5ACTX9)</name>
    <dbReference type="NCBI Taxonomy" id="1198114"/>
    <lineage>
        <taxon>Bacteria</taxon>
        <taxon>Pseudomonadati</taxon>
        <taxon>Acidobacteriota</taxon>
        <taxon>Terriglobia</taxon>
        <taxon>Terriglobales</taxon>
        <taxon>Acidobacteriaceae</taxon>
        <taxon>Granulicella</taxon>
    </lineage>
</organism>
<keyword evidence="1" id="KW-0812">Transmembrane</keyword>
<keyword evidence="1" id="KW-0472">Membrane</keyword>
<dbReference type="PaxDb" id="1198114-AciX9_3182"/>
<sequence length="61" mass="6969">MLRFVLDVLLLRNLIQSRTARMLFLIFILGALVAGCIYAFVVFQAISERSNSSHVSTYRPH</sequence>
<evidence type="ECO:0000256" key="1">
    <source>
        <dbReference type="SAM" id="Phobius"/>
    </source>
</evidence>